<keyword evidence="12" id="KW-0418">Kinase</keyword>
<dbReference type="GO" id="GO:0005811">
    <property type="term" value="C:lipid droplet"/>
    <property type="evidence" value="ECO:0007669"/>
    <property type="project" value="TreeGrafter"/>
</dbReference>
<dbReference type="InterPro" id="IPR017441">
    <property type="entry name" value="Protein_kinase_ATP_BS"/>
</dbReference>
<comment type="catalytic activity">
    <reaction evidence="16">
        <text>L-threonyl-[protein] + ATP = O-phospho-L-threonyl-[protein] + ADP + H(+)</text>
        <dbReference type="Rhea" id="RHEA:46608"/>
        <dbReference type="Rhea" id="RHEA-COMP:11060"/>
        <dbReference type="Rhea" id="RHEA-COMP:11605"/>
        <dbReference type="ChEBI" id="CHEBI:15378"/>
        <dbReference type="ChEBI" id="CHEBI:30013"/>
        <dbReference type="ChEBI" id="CHEBI:30616"/>
        <dbReference type="ChEBI" id="CHEBI:61977"/>
        <dbReference type="ChEBI" id="CHEBI:456216"/>
        <dbReference type="EC" id="2.7.11.1"/>
    </reaction>
</comment>
<dbReference type="Gene3D" id="3.30.200.20">
    <property type="entry name" value="Phosphorylase Kinase, domain 1"/>
    <property type="match status" value="1"/>
</dbReference>
<dbReference type="EC" id="2.7.11.1" evidence="3"/>
<evidence type="ECO:0000256" key="7">
    <source>
        <dbReference type="ARBA" id="ARBA00022490"/>
    </source>
</evidence>
<dbReference type="Pfam" id="PF01734">
    <property type="entry name" value="Patatin"/>
    <property type="match status" value="1"/>
</dbReference>
<dbReference type="Gene3D" id="1.10.510.10">
    <property type="entry name" value="Transferase(Phosphotransferase) domain 1"/>
    <property type="match status" value="1"/>
</dbReference>
<keyword evidence="8" id="KW-0723">Serine/threonine-protein kinase</keyword>
<evidence type="ECO:0000256" key="4">
    <source>
        <dbReference type="ARBA" id="ARBA00013279"/>
    </source>
</evidence>
<keyword evidence="11 19" id="KW-0547">Nucleotide-binding</keyword>
<dbReference type="Proteomes" id="UP000887540">
    <property type="component" value="Unplaced"/>
</dbReference>
<dbReference type="FunFam" id="3.30.200.20:FF:000191">
    <property type="entry name" value="3-phosphoinositide-dependent protein kinase 2-like"/>
    <property type="match status" value="1"/>
</dbReference>
<dbReference type="PROSITE" id="PS00108">
    <property type="entry name" value="PROTEIN_KINASE_ST"/>
    <property type="match status" value="1"/>
</dbReference>
<accession>A0A914C5S2</accession>
<comment type="subcellular location">
    <subcellularLocation>
        <location evidence="1">Cytoplasm</location>
    </subcellularLocation>
</comment>
<dbReference type="FunFam" id="3.40.1090.10:FF:000003">
    <property type="entry name" value="Patatin-like phospholipase domain-containing protein 2"/>
    <property type="match status" value="1"/>
</dbReference>
<evidence type="ECO:0000256" key="12">
    <source>
        <dbReference type="ARBA" id="ARBA00022777"/>
    </source>
</evidence>
<dbReference type="CDD" id="cd01262">
    <property type="entry name" value="PH_PDK1"/>
    <property type="match status" value="1"/>
</dbReference>
<keyword evidence="13 18" id="KW-0378">Hydrolase</keyword>
<feature type="compositionally biased region" description="Polar residues" evidence="20">
    <location>
        <begin position="614"/>
        <end position="625"/>
    </location>
</feature>
<evidence type="ECO:0000256" key="1">
    <source>
        <dbReference type="ARBA" id="ARBA00004496"/>
    </source>
</evidence>
<dbReference type="Gene3D" id="3.40.1090.10">
    <property type="entry name" value="Cytosolic phospholipase A2 catalytic domain"/>
    <property type="match status" value="1"/>
</dbReference>
<dbReference type="InterPro" id="IPR000719">
    <property type="entry name" value="Prot_kinase_dom"/>
</dbReference>
<keyword evidence="18" id="KW-0442">Lipid degradation</keyword>
<organism evidence="23 24">
    <name type="scientific">Acrobeloides nanus</name>
    <dbReference type="NCBI Taxonomy" id="290746"/>
    <lineage>
        <taxon>Eukaryota</taxon>
        <taxon>Metazoa</taxon>
        <taxon>Ecdysozoa</taxon>
        <taxon>Nematoda</taxon>
        <taxon>Chromadorea</taxon>
        <taxon>Rhabditida</taxon>
        <taxon>Tylenchina</taxon>
        <taxon>Cephalobomorpha</taxon>
        <taxon>Cephaloboidea</taxon>
        <taxon>Cephalobidae</taxon>
        <taxon>Acrobeloides</taxon>
    </lineage>
</organism>
<feature type="region of interest" description="Disordered" evidence="20">
    <location>
        <begin position="568"/>
        <end position="635"/>
    </location>
</feature>
<dbReference type="InterPro" id="IPR011993">
    <property type="entry name" value="PH-like_dom_sf"/>
</dbReference>
<dbReference type="InterPro" id="IPR002641">
    <property type="entry name" value="PNPLA_dom"/>
</dbReference>
<feature type="domain" description="Protein kinase" evidence="21">
    <location>
        <begin position="652"/>
        <end position="937"/>
    </location>
</feature>
<evidence type="ECO:0000256" key="16">
    <source>
        <dbReference type="ARBA" id="ARBA00047899"/>
    </source>
</evidence>
<evidence type="ECO:0000256" key="17">
    <source>
        <dbReference type="ARBA" id="ARBA00048679"/>
    </source>
</evidence>
<keyword evidence="7" id="KW-0963">Cytoplasm</keyword>
<dbReference type="EC" id="3.1.1.3" evidence="4"/>
<dbReference type="FunFam" id="1.10.510.10:FF:000024">
    <property type="entry name" value="Probable serine/threonine-protein kinase cot-1"/>
    <property type="match status" value="1"/>
</dbReference>
<dbReference type="GO" id="GO:0055088">
    <property type="term" value="P:lipid homeostasis"/>
    <property type="evidence" value="ECO:0007669"/>
    <property type="project" value="TreeGrafter"/>
</dbReference>
<feature type="active site" description="Proton acceptor" evidence="18">
    <location>
        <position position="157"/>
    </location>
</feature>
<dbReference type="GO" id="GO:0005524">
    <property type="term" value="F:ATP binding"/>
    <property type="evidence" value="ECO:0007669"/>
    <property type="project" value="UniProtKB-UniRule"/>
</dbReference>
<evidence type="ECO:0000256" key="8">
    <source>
        <dbReference type="ARBA" id="ARBA00022527"/>
    </source>
</evidence>
<dbReference type="PROSITE" id="PS00107">
    <property type="entry name" value="PROTEIN_KINASE_ATP"/>
    <property type="match status" value="1"/>
</dbReference>
<evidence type="ECO:0000256" key="15">
    <source>
        <dbReference type="ARBA" id="ARBA00023098"/>
    </source>
</evidence>
<dbReference type="GO" id="GO:0004674">
    <property type="term" value="F:protein serine/threonine kinase activity"/>
    <property type="evidence" value="ECO:0007669"/>
    <property type="project" value="UniProtKB-KW"/>
</dbReference>
<evidence type="ECO:0000256" key="20">
    <source>
        <dbReference type="SAM" id="MobiDB-lite"/>
    </source>
</evidence>
<reference evidence="24" key="1">
    <citation type="submission" date="2022-11" db="UniProtKB">
        <authorList>
            <consortium name="WormBaseParasite"/>
        </authorList>
    </citation>
    <scope>IDENTIFICATION</scope>
</reference>
<dbReference type="PANTHER" id="PTHR12406:SF41">
    <property type="entry name" value="BRUMMER, ISOFORM B-RELATED"/>
    <property type="match status" value="1"/>
</dbReference>
<feature type="active site" description="Nucleophile" evidence="18">
    <location>
        <position position="38"/>
    </location>
</feature>
<dbReference type="GO" id="GO:0016020">
    <property type="term" value="C:membrane"/>
    <property type="evidence" value="ECO:0007669"/>
    <property type="project" value="TreeGrafter"/>
</dbReference>
<dbReference type="GO" id="GO:1901701">
    <property type="term" value="P:cellular response to oxygen-containing compound"/>
    <property type="evidence" value="ECO:0007669"/>
    <property type="project" value="UniProtKB-ARBA"/>
</dbReference>
<dbReference type="GO" id="GO:0019433">
    <property type="term" value="P:triglyceride catabolic process"/>
    <property type="evidence" value="ECO:0007669"/>
    <property type="project" value="TreeGrafter"/>
</dbReference>
<evidence type="ECO:0000256" key="2">
    <source>
        <dbReference type="ARBA" id="ARBA00010006"/>
    </source>
</evidence>
<evidence type="ECO:0000256" key="14">
    <source>
        <dbReference type="ARBA" id="ARBA00022840"/>
    </source>
</evidence>
<evidence type="ECO:0000256" key="6">
    <source>
        <dbReference type="ARBA" id="ARBA00022473"/>
    </source>
</evidence>
<evidence type="ECO:0000313" key="23">
    <source>
        <dbReference type="Proteomes" id="UP000887540"/>
    </source>
</evidence>
<dbReference type="SUPFAM" id="SSF52151">
    <property type="entry name" value="FabD/lysophospholipase-like"/>
    <property type="match status" value="1"/>
</dbReference>
<evidence type="ECO:0000313" key="24">
    <source>
        <dbReference type="WBParaSite" id="ACRNAN_Path_365.g1385.t1"/>
    </source>
</evidence>
<sequence length="1138" mass="128507">MNLSFSGCGFLCIYHAGVCAAIKEYAPHLTKNIILGASAGSIAAAGLICDVCVSKAASTILNVVAQARSKILKTIDPTFNLIGILREGLNRVLPENAHILCTGKLYVSLTRVGDGKNVIVSDFNSKEELIQALICSSFIPFYCGLTPPKFRGIEYYDGGLSDNQPVYDKHTITVSPFSGESDICPPDWDSASYLGFQFSGTSIRFTTQNLYRILACLNPPAPPRCAQICRQGFEDALRFLTKNGIAPCARCLTVQSDALAIPNCTVTNDKNPSISLGSRKRIESECERCFEKVNTKISAQVTTMLFPPLVQRTLEEAIAAESRFINYIYSIKFVQWTSRLINPLMVPLEFTRALCSYILLYISSSCMMPLNWFMKKMKEVAEFILKEIDKQKMINNTKFSYELSLLELNYGIRGPVKRMNISPKLSNNDVSRHLSNGLNPLIIDNKLANIHATSSVDKEDSIAQLMNYTQMHDAILAYYYMGDDNKIQICEIFDIDSSQKPNKGNKKFGCINKSTPYSITNRLSEVKEAGESEESVNKDPCCSTSIPLSIADENTNLLHSPTVHVEDSGISAEDSSGSFISKRDAGCSPVRHLNGRSHSKTSLRSNNSMRSLNPLTRRNTTGSSKRTAEEDQGKIHQRGFKKIVTNRTPQDFFFIKVLGEGSFSTVYFAKEVDTGDEYAIKVLQKSQIRREKKVEYVLREKDVMAALTYAYGGHPFIVKLYCTFQDNDRLYFVLTYAKHGEMLNLLRRLGSFDENVTLFYASEIVYALEFLHKCGIIHRDLKPENILLSDNWHVLITDFGTAKILGSDKDVPDMQRVKKLIEENEQDDRSSGPRNSFVGTAQYISPEVLKGTSVGPECDFWALGAIIFQMISGLPPFRAVNEYQILKKIGQLDYDFPNGFPELPRDLVCKLLVVNPENRLGHAQTGGIEALKKQPYFKNIEWELLPNRPPPPIKPYVPASSGDPAIYSDYQFPNELEPGLNEAALTRLMGFGNLNLEEGIDSDDDILENVEENNDNILKNDFILNQKLEIQRRENKYHRFVDDNLILKAGLIDKKKGLFARRRMFLLTEGPRLFYVDPVNMELKGEVPITRELRTEAKNFRTFFVHTPKRTYYLFDPERRAKEWCDAIDDVRNRYFEK</sequence>
<evidence type="ECO:0000259" key="22">
    <source>
        <dbReference type="PROSITE" id="PS51635"/>
    </source>
</evidence>
<dbReference type="InterPro" id="IPR011009">
    <property type="entry name" value="Kinase-like_dom_sf"/>
</dbReference>
<proteinExistence type="inferred from homology"/>
<feature type="domain" description="PNPLA" evidence="22">
    <location>
        <begin position="3"/>
        <end position="170"/>
    </location>
</feature>
<keyword evidence="10" id="KW-0808">Transferase</keyword>
<dbReference type="PROSITE" id="PS51635">
    <property type="entry name" value="PNPLA"/>
    <property type="match status" value="1"/>
</dbReference>
<evidence type="ECO:0000256" key="10">
    <source>
        <dbReference type="ARBA" id="ARBA00022679"/>
    </source>
</evidence>
<dbReference type="SUPFAM" id="SSF56112">
    <property type="entry name" value="Protein kinase-like (PK-like)"/>
    <property type="match status" value="1"/>
</dbReference>
<name>A0A914C5S2_9BILA</name>
<protein>
    <recommendedName>
        <fullName evidence="5">3-phosphoinositide-dependent protein kinase 1</fullName>
        <ecNumber evidence="3">2.7.11.1</ecNumber>
        <ecNumber evidence="4">3.1.1.3</ecNumber>
    </recommendedName>
</protein>
<dbReference type="InterPro" id="IPR008271">
    <property type="entry name" value="Ser/Thr_kinase_AS"/>
</dbReference>
<keyword evidence="6" id="KW-0217">Developmental protein</keyword>
<evidence type="ECO:0000256" key="3">
    <source>
        <dbReference type="ARBA" id="ARBA00012513"/>
    </source>
</evidence>
<evidence type="ECO:0000259" key="21">
    <source>
        <dbReference type="PROSITE" id="PS50011"/>
    </source>
</evidence>
<dbReference type="AlphaFoldDB" id="A0A914C5S2"/>
<evidence type="ECO:0000256" key="18">
    <source>
        <dbReference type="PROSITE-ProRule" id="PRU01161"/>
    </source>
</evidence>
<keyword evidence="23" id="KW-1185">Reference proteome</keyword>
<keyword evidence="14 19" id="KW-0067">ATP-binding</keyword>
<dbReference type="GO" id="GO:0007010">
    <property type="term" value="P:cytoskeleton organization"/>
    <property type="evidence" value="ECO:0007669"/>
    <property type="project" value="UniProtKB-ARBA"/>
</dbReference>
<dbReference type="InterPro" id="IPR016035">
    <property type="entry name" value="Acyl_Trfase/lysoPLipase"/>
</dbReference>
<evidence type="ECO:0000256" key="5">
    <source>
        <dbReference type="ARBA" id="ARBA00018538"/>
    </source>
</evidence>
<evidence type="ECO:0000256" key="19">
    <source>
        <dbReference type="PROSITE-ProRule" id="PRU10141"/>
    </source>
</evidence>
<dbReference type="PANTHER" id="PTHR12406">
    <property type="entry name" value="CALCIUM-INDEPENDENT PHOSPHOLIPASE A2 IPLA2 -RELATED"/>
    <property type="match status" value="1"/>
</dbReference>
<evidence type="ECO:0000256" key="11">
    <source>
        <dbReference type="ARBA" id="ARBA00022741"/>
    </source>
</evidence>
<feature type="short sequence motif" description="DGA/G" evidence="18">
    <location>
        <begin position="157"/>
        <end position="159"/>
    </location>
</feature>
<dbReference type="Pfam" id="PF00069">
    <property type="entry name" value="Pkinase"/>
    <property type="match status" value="1"/>
</dbReference>
<dbReference type="WBParaSite" id="ACRNAN_Path_365.g1385.t1">
    <property type="protein sequence ID" value="ACRNAN_Path_365.g1385.t1"/>
    <property type="gene ID" value="ACRNAN_Path_365.g1385"/>
</dbReference>
<dbReference type="GO" id="GO:0004806">
    <property type="term" value="F:triacylglycerol lipase activity"/>
    <property type="evidence" value="ECO:0007669"/>
    <property type="project" value="UniProtKB-EC"/>
</dbReference>
<dbReference type="InterPro" id="IPR039046">
    <property type="entry name" value="PDPK1"/>
</dbReference>
<feature type="short sequence motif" description="GXSXG" evidence="18">
    <location>
        <begin position="36"/>
        <end position="40"/>
    </location>
</feature>
<dbReference type="PROSITE" id="PS50011">
    <property type="entry name" value="PROTEIN_KINASE_DOM"/>
    <property type="match status" value="1"/>
</dbReference>
<comment type="caution">
    <text evidence="18">Lacks conserved residue(s) required for the propagation of feature annotation.</text>
</comment>
<dbReference type="InterPro" id="IPR033931">
    <property type="entry name" value="PDK1-typ_PH"/>
</dbReference>
<keyword evidence="15 18" id="KW-0443">Lipid metabolism</keyword>
<comment type="similarity">
    <text evidence="2">Belongs to the protein kinase superfamily. AGC Ser/Thr protein kinase family. PDPK1 subfamily.</text>
</comment>
<dbReference type="InterPro" id="IPR033562">
    <property type="entry name" value="PLPL"/>
</dbReference>
<dbReference type="GO" id="GO:0005737">
    <property type="term" value="C:cytoplasm"/>
    <property type="evidence" value="ECO:0007669"/>
    <property type="project" value="UniProtKB-SubCell"/>
</dbReference>
<dbReference type="SUPFAM" id="SSF50729">
    <property type="entry name" value="PH domain-like"/>
    <property type="match status" value="1"/>
</dbReference>
<dbReference type="FunFam" id="2.30.29.30:FF:000324">
    <property type="entry name" value="Phosphoinositide-dependent kinase 1, isoform F"/>
    <property type="match status" value="1"/>
</dbReference>
<feature type="compositionally biased region" description="Low complexity" evidence="20">
    <location>
        <begin position="602"/>
        <end position="613"/>
    </location>
</feature>
<dbReference type="Pfam" id="PF14593">
    <property type="entry name" value="PH_3"/>
    <property type="match status" value="1"/>
</dbReference>
<dbReference type="CDD" id="cd07204">
    <property type="entry name" value="Pat_PNPLA_like"/>
    <property type="match status" value="1"/>
</dbReference>
<evidence type="ECO:0000256" key="9">
    <source>
        <dbReference type="ARBA" id="ARBA00022553"/>
    </source>
</evidence>
<evidence type="ECO:0000256" key="13">
    <source>
        <dbReference type="ARBA" id="ARBA00022801"/>
    </source>
</evidence>
<feature type="binding site" evidence="19">
    <location>
        <position position="681"/>
    </location>
    <ligand>
        <name>ATP</name>
        <dbReference type="ChEBI" id="CHEBI:30616"/>
    </ligand>
</feature>
<dbReference type="CDD" id="cd05581">
    <property type="entry name" value="STKc_PDK1"/>
    <property type="match status" value="1"/>
</dbReference>
<dbReference type="GO" id="GO:0048638">
    <property type="term" value="P:regulation of developmental growth"/>
    <property type="evidence" value="ECO:0007669"/>
    <property type="project" value="UniProtKB-ARBA"/>
</dbReference>
<keyword evidence="9" id="KW-0597">Phosphoprotein</keyword>
<comment type="catalytic activity">
    <reaction evidence="17">
        <text>L-seryl-[protein] + ATP = O-phospho-L-seryl-[protein] + ADP + H(+)</text>
        <dbReference type="Rhea" id="RHEA:17989"/>
        <dbReference type="Rhea" id="RHEA-COMP:9863"/>
        <dbReference type="Rhea" id="RHEA-COMP:11604"/>
        <dbReference type="ChEBI" id="CHEBI:15378"/>
        <dbReference type="ChEBI" id="CHEBI:29999"/>
        <dbReference type="ChEBI" id="CHEBI:30616"/>
        <dbReference type="ChEBI" id="CHEBI:83421"/>
        <dbReference type="ChEBI" id="CHEBI:456216"/>
        <dbReference type="EC" id="2.7.11.1"/>
    </reaction>
</comment>
<dbReference type="SMART" id="SM00220">
    <property type="entry name" value="S_TKc"/>
    <property type="match status" value="1"/>
</dbReference>
<dbReference type="Gene3D" id="2.30.29.30">
    <property type="entry name" value="Pleckstrin-homology domain (PH domain)/Phosphotyrosine-binding domain (PTB)"/>
    <property type="match status" value="1"/>
</dbReference>